<evidence type="ECO:0000313" key="3">
    <source>
        <dbReference type="EMBL" id="MBA4536055.1"/>
    </source>
</evidence>
<dbReference type="InterPro" id="IPR007210">
    <property type="entry name" value="ABC_Gly_betaine_transp_sub-bd"/>
</dbReference>
<dbReference type="EMBL" id="JACEIO010000003">
    <property type="protein sequence ID" value="MBA4536055.1"/>
    <property type="molecule type" value="Genomic_DNA"/>
</dbReference>
<protein>
    <submittedName>
        <fullName evidence="4">ABC transporter substrate-binding protein</fullName>
    </submittedName>
</protein>
<dbReference type="SUPFAM" id="SSF53850">
    <property type="entry name" value="Periplasmic binding protein-like II"/>
    <property type="match status" value="1"/>
</dbReference>
<evidence type="ECO:0000313" key="5">
    <source>
        <dbReference type="Proteomes" id="UP000472971"/>
    </source>
</evidence>
<dbReference type="Gene3D" id="3.40.190.10">
    <property type="entry name" value="Periplasmic binding protein-like II"/>
    <property type="match status" value="1"/>
</dbReference>
<dbReference type="GO" id="GO:0022857">
    <property type="term" value="F:transmembrane transporter activity"/>
    <property type="evidence" value="ECO:0007669"/>
    <property type="project" value="InterPro"/>
</dbReference>
<keyword evidence="5" id="KW-1185">Reference proteome</keyword>
<name>A0A6B3VR29_9BACI</name>
<evidence type="ECO:0000256" key="1">
    <source>
        <dbReference type="SAM" id="SignalP"/>
    </source>
</evidence>
<keyword evidence="1" id="KW-0732">Signal</keyword>
<dbReference type="Pfam" id="PF04069">
    <property type="entry name" value="OpuAC"/>
    <property type="match status" value="1"/>
</dbReference>
<feature type="chain" id="PRO_5038247419" evidence="1">
    <location>
        <begin position="20"/>
        <end position="339"/>
    </location>
</feature>
<proteinExistence type="predicted"/>
<reference evidence="3 6" key="2">
    <citation type="submission" date="2020-07" db="EMBL/GenBank/DDBJ databases">
        <authorList>
            <person name="Feng H."/>
        </authorList>
    </citation>
    <scope>NUCLEOTIDE SEQUENCE [LARGE SCALE GENOMIC DNA]</scope>
    <source>
        <strain evidence="3">S-12</strain>
        <strain evidence="6">s-12</strain>
    </source>
</reference>
<feature type="signal peptide" evidence="1">
    <location>
        <begin position="1"/>
        <end position="19"/>
    </location>
</feature>
<evidence type="ECO:0000313" key="6">
    <source>
        <dbReference type="Proteomes" id="UP000570010"/>
    </source>
</evidence>
<feature type="domain" description="ABC-type glycine betaine transport system substrate-binding" evidence="2">
    <location>
        <begin position="39"/>
        <end position="317"/>
    </location>
</feature>
<evidence type="ECO:0000259" key="2">
    <source>
        <dbReference type="Pfam" id="PF04069"/>
    </source>
</evidence>
<dbReference type="GO" id="GO:0043190">
    <property type="term" value="C:ATP-binding cassette (ABC) transporter complex"/>
    <property type="evidence" value="ECO:0007669"/>
    <property type="project" value="InterPro"/>
</dbReference>
<gene>
    <name evidence="4" type="ORF">G4D64_02580</name>
    <name evidence="3" type="ORF">H1Z61_02585</name>
</gene>
<dbReference type="AlphaFoldDB" id="A0A6B3VR29"/>
<dbReference type="EMBL" id="JAAIWN010000003">
    <property type="protein sequence ID" value="NEY80429.1"/>
    <property type="molecule type" value="Genomic_DNA"/>
</dbReference>
<organism evidence="4 5">
    <name type="scientific">Bacillus aquiflavi</name>
    <dbReference type="NCBI Taxonomy" id="2672567"/>
    <lineage>
        <taxon>Bacteria</taxon>
        <taxon>Bacillati</taxon>
        <taxon>Bacillota</taxon>
        <taxon>Bacilli</taxon>
        <taxon>Bacillales</taxon>
        <taxon>Bacillaceae</taxon>
        <taxon>Bacillus</taxon>
    </lineage>
</organism>
<dbReference type="RefSeq" id="WP_163239840.1">
    <property type="nucleotide sequence ID" value="NZ_JAAIWN010000003.1"/>
</dbReference>
<dbReference type="PROSITE" id="PS51257">
    <property type="entry name" value="PROKAR_LIPOPROTEIN"/>
    <property type="match status" value="1"/>
</dbReference>
<dbReference type="Gene3D" id="3.40.190.100">
    <property type="entry name" value="Glycine betaine-binding periplasmic protein, domain 2"/>
    <property type="match status" value="1"/>
</dbReference>
<dbReference type="Proteomes" id="UP000570010">
    <property type="component" value="Unassembled WGS sequence"/>
</dbReference>
<comment type="caution">
    <text evidence="4">The sequence shown here is derived from an EMBL/GenBank/DDBJ whole genome shotgun (WGS) entry which is preliminary data.</text>
</comment>
<dbReference type="CDD" id="cd13641">
    <property type="entry name" value="PBP2_HisX_like"/>
    <property type="match status" value="1"/>
</dbReference>
<accession>A0A6B3VR29</accession>
<evidence type="ECO:0000313" key="4">
    <source>
        <dbReference type="EMBL" id="NEY80429.1"/>
    </source>
</evidence>
<dbReference type="Proteomes" id="UP000472971">
    <property type="component" value="Unassembled WGS sequence"/>
</dbReference>
<sequence length="339" mass="38241">MKKSFFVLLIFILIASLTACTSSDSSKNGKSEGANKEETLIFADAGWDSMRFHNGVARFILENGYGYKTDIMPGSTVATIQGLGSGDIDIYMEVWTDNVKESYQKVLDSGKAVELGINYDDNTQGLYVPTYVIEGDPERGIEPLAPDLKTVEDLKKYKDLFKDPEDPSKGRIIGAIPGWSADEIMTEKIETYGLDEQFNIFRPGSDGALSTSIVNAYKAGEPWVGYYWEPTWIMGMYDMTLLEEKEYNEKDWNDGYKTAFPSVKLTIAVNKDVSENKEVVDFLKNYKSSTEITNEALSYMQEHEATAEEAAENFLKEHEELWVEWVPEDIANKVKEKLS</sequence>
<reference evidence="4 5" key="1">
    <citation type="submission" date="2020-02" db="EMBL/GenBank/DDBJ databases">
        <title>Bacillus aquiflavi sp. nov., isolated from yellow water of strong flavor Chinese baijiu in Yibin region of China.</title>
        <authorList>
            <person name="Xie J."/>
        </authorList>
    </citation>
    <scope>NUCLEOTIDE SEQUENCE [LARGE SCALE GENOMIC DNA]</scope>
    <source>
        <strain evidence="4 5">3H-10</strain>
    </source>
</reference>